<organism evidence="2 3">
    <name type="scientific">Phakopsora pachyrhizi</name>
    <name type="common">Asian soybean rust disease fungus</name>
    <dbReference type="NCBI Taxonomy" id="170000"/>
    <lineage>
        <taxon>Eukaryota</taxon>
        <taxon>Fungi</taxon>
        <taxon>Dikarya</taxon>
        <taxon>Basidiomycota</taxon>
        <taxon>Pucciniomycotina</taxon>
        <taxon>Pucciniomycetes</taxon>
        <taxon>Pucciniales</taxon>
        <taxon>Phakopsoraceae</taxon>
        <taxon>Phakopsora</taxon>
    </lineage>
</organism>
<gene>
    <name evidence="2" type="ORF">PPACK8108_LOCUS22802</name>
</gene>
<comment type="caution">
    <text evidence="2">The sequence shown here is derived from an EMBL/GenBank/DDBJ whole genome shotgun (WGS) entry which is preliminary data.</text>
</comment>
<dbReference type="Proteomes" id="UP001153365">
    <property type="component" value="Unassembled WGS sequence"/>
</dbReference>
<evidence type="ECO:0000313" key="3">
    <source>
        <dbReference type="Proteomes" id="UP001153365"/>
    </source>
</evidence>
<reference evidence="2" key="1">
    <citation type="submission" date="2022-06" db="EMBL/GenBank/DDBJ databases">
        <authorList>
            <consortium name="SYNGENTA / RWTH Aachen University"/>
        </authorList>
    </citation>
    <scope>NUCLEOTIDE SEQUENCE</scope>
</reference>
<protein>
    <recommendedName>
        <fullName evidence="4">HAT C-terminal dimerisation domain-containing protein</fullName>
    </recommendedName>
</protein>
<name>A0AAV0BP02_PHAPC</name>
<feature type="compositionally biased region" description="Polar residues" evidence="1">
    <location>
        <begin position="240"/>
        <end position="251"/>
    </location>
</feature>
<dbReference type="EMBL" id="CALTRL010005923">
    <property type="protein sequence ID" value="CAH7687935.1"/>
    <property type="molecule type" value="Genomic_DNA"/>
</dbReference>
<dbReference type="AlphaFoldDB" id="A0AAV0BP02"/>
<proteinExistence type="predicted"/>
<sequence length="269" mass="30734">MLNHQIFIRDEGIEIGLYLEEVKDTIHVGPPILNEAFLALQLNEYQVPTTTIPPGSYSLKGNKRQSQDFVQSPHLYADYSKERQISLQHYEDIETDEDKILNAKLPTTSQMSSGIRYEGLLKKHPMKEFDTVGELKQWAKDCAWSQEFALTLKCFHGGVNLSKATSAERTFSSRRTGCRYEASVLHSTRKTLWSLYPKWFRSEHNHEAATAISGLSTHKRVDPKELDIIHNHSAVGASPPSKNQENTSMHQSLGREDQLKLILMWMTSY</sequence>
<keyword evidence="3" id="KW-1185">Reference proteome</keyword>
<feature type="region of interest" description="Disordered" evidence="1">
    <location>
        <begin position="233"/>
        <end position="253"/>
    </location>
</feature>
<evidence type="ECO:0000256" key="1">
    <source>
        <dbReference type="SAM" id="MobiDB-lite"/>
    </source>
</evidence>
<accession>A0AAV0BP02</accession>
<evidence type="ECO:0008006" key="4">
    <source>
        <dbReference type="Google" id="ProtNLM"/>
    </source>
</evidence>
<evidence type="ECO:0000313" key="2">
    <source>
        <dbReference type="EMBL" id="CAH7687935.1"/>
    </source>
</evidence>